<feature type="region of interest" description="Disordered" evidence="3">
    <location>
        <begin position="1355"/>
        <end position="1417"/>
    </location>
</feature>
<dbReference type="SUPFAM" id="SSF50729">
    <property type="entry name" value="PH domain-like"/>
    <property type="match status" value="1"/>
</dbReference>
<feature type="compositionally biased region" description="Polar residues" evidence="3">
    <location>
        <begin position="1839"/>
        <end position="1862"/>
    </location>
</feature>
<feature type="domain" description="DH" evidence="6">
    <location>
        <begin position="208"/>
        <end position="395"/>
    </location>
</feature>
<dbReference type="InterPro" id="IPR055251">
    <property type="entry name" value="SOS1_NGEF_PH"/>
</dbReference>
<dbReference type="PROSITE" id="PS50212">
    <property type="entry name" value="RASGEF_NTER"/>
    <property type="match status" value="1"/>
</dbReference>
<feature type="compositionally biased region" description="Gly residues" evidence="3">
    <location>
        <begin position="1159"/>
        <end position="1181"/>
    </location>
</feature>
<dbReference type="PROSITE" id="PS50003">
    <property type="entry name" value="PH_DOMAIN"/>
    <property type="match status" value="1"/>
</dbReference>
<dbReference type="GO" id="GO:0000786">
    <property type="term" value="C:nucleosome"/>
    <property type="evidence" value="ECO:0007669"/>
    <property type="project" value="InterPro"/>
</dbReference>
<dbReference type="InterPro" id="IPR009072">
    <property type="entry name" value="Histone-fold"/>
</dbReference>
<dbReference type="Gene3D" id="1.20.870.10">
    <property type="entry name" value="Son of sevenless (SoS) protein Chain: S domain 1"/>
    <property type="match status" value="1"/>
</dbReference>
<evidence type="ECO:0000259" key="4">
    <source>
        <dbReference type="PROSITE" id="PS50003"/>
    </source>
</evidence>
<feature type="region of interest" description="Disordered" evidence="3">
    <location>
        <begin position="1691"/>
        <end position="1754"/>
    </location>
</feature>
<dbReference type="CDD" id="cd00155">
    <property type="entry name" value="RasGEF"/>
    <property type="match status" value="1"/>
</dbReference>
<feature type="region of interest" description="Disordered" evidence="3">
    <location>
        <begin position="1575"/>
        <end position="1661"/>
    </location>
</feature>
<dbReference type="GO" id="GO:0005085">
    <property type="term" value="F:guanyl-nucleotide exchange factor activity"/>
    <property type="evidence" value="ECO:0007669"/>
    <property type="project" value="UniProtKB-KW"/>
</dbReference>
<dbReference type="Gene3D" id="6.10.250.3060">
    <property type="match status" value="1"/>
</dbReference>
<dbReference type="CDD" id="cd22915">
    <property type="entry name" value="HFD_SOS1_rpt2"/>
    <property type="match status" value="1"/>
</dbReference>
<sequence length="1908" mass="208576">MFSGSSHVSITDAADYDFENAENAAKWRGLFITSLRKVLEQVHPSLQAKEDALLYVESLCLRLLATLCAKPPPHTVMDVEERISRTFPNPIDRWALGEARETIDKSKKKKPVLPVDRVHTLLQKEVLQYKIDSSVSLFLVAVLEYISADILKLAGYYVKNIRHIEITREDIEVAMCADKVLMDMFYQGESSNSMAPSPLPPTPRASLSYEEVVKELIHDEKQYQRDLHMIIRVFREELVKIVKDPKELDLIFSNIIDIYEVSVTLLGSLEDVIEMSQEQTPPCIGSCFEELAEAAEFDVYAKYAKDITSVSAKEALANLLSRPEVASSLMSAGHGFKEAVKFYLPKLLLGPIGHAQLYLDYIKVLLQLSPSQEDKESFEQVQGLLKPLQCELQSISSLLPKEYFTRVNSRARRQSAIEKTRDLQNTVEHWDKDVGQCCNEFIREDTLAKLSSGKRQTERKVFLFDGLLVLCKARRQIVPGNNYDYRQKERFFMRKVEIIDRPDTEELKHAFEISPREQQSVVLITKNAQHKNDWMADLIMLNTKSMLERILDSILLDIEKKHPLKLPSPGIYKFAVPDSPSNIVLEEREGTGVPLIKGATLCKLIERLTYHIYADPMFVRTFLTTYRSFCSPKELLMLLVERFDIPDPGVVYDPANDKELGSDTDKFHKNSQREDWKRYKKEYVQPVQFRVLNVLRHWVDHHFYDFERDPELLDSLEMFLETVRGKSMRKWVDSVMKIVQRKNDSEDNHRQITFAFGHSPPAIEHHLPLNSETEFNLLMLHPLELARQLTLLEFEMYKNVKPSELVGSVWTGKDKETTSPNLLRIMHHTTNFTRWIEKSIIEAENFEERVAMASRAIEVMMVLQDLNNFNGVLSIVSAFQGAAVHRLKLTLEEIPKRHQQVLAECRELNNSHFKKYQEKLRSINPPCVPFFGMYLTNILHIEEGNPDFLPNTELINFSKRRRVAEITGEIQQYQNQPYCLKVDPGIRHFLENLDPFKGMTITEIQNYLYDESKRIEPKNCRQPLKCARKWPDISLKSPGIKPSSRRNNSSANSSMTLPGTLPYSKTSLLTNSDTGEQSPPASSSSSVHDYSIFASVNIHSTSGASSLSSLYYQQQQQQQQQHFLQHHQPQLAHQGQYPLQSSSQQQYQQQHHHGFYHGHPGGSSTLGGGGGPGTFSAGAGGSTQYTHHSAPHQHLHHHQGHHNHHHHHHHHHHPTFSQSIANLTTAGGDSQMAPEIPRRSDSIILTGSSTANHLIAGSLSEGSGSYNGGKLLSTSYYPSGSLSTLSSSVVGAGSVVGGSAGVGASTYSIGGSLYSGSSSEASGYGTASSVTSSSVASIVSMSHNDGVTQLQQQSGNLAGANPDVPPAISPRTDKPQPLPPPLPPSTHGAGAGAANNPHGSGAGSNTSSTSSNNSTGTIVANTTTVTTAIANSTSSNFSHSTSNSIKNQNCDSTYTGTTPGGVGGPPCNSTGGAPPVPGISSSAGRPPSSCENSPSFPSSPKIHLTYSGGAALPPGTTPPCPHHKHCHHLTDGGGSTWQPYSSPAQPGSIGAASPCATCGNTCHLCTAVGEGGGGGGGGGSGGSGLPNNADLGPIPISPHVNVPNTHNVLPPMPPPLPPRVKRKESSMELSQSSQIRQAPDAPTLPPRDVSPPPLPPRTHTQSHYQFGVASQGGSTVLLNYTQTSANAPGATVGSYPPMDPAGWNHHHSSFHMKDESNSSSSSSSTLTRDNLHQHNHHQQQCSSPAAGGNNSSSSIEQLMLPHTSTIMMRRNSAMDRASKENIPNLATSSSLSGLSAIVGGGQGIMPAGGSAVGGVSVPPNVIGNPGSGPASSVGSSPSTVKNKSVQNSPISAGQHQPPQLQGNVLCRRASTNISPRFSPGETTPKLPPKPKQSNLNSDRTMFPYPSTN</sequence>
<dbReference type="InterPro" id="IPR008937">
    <property type="entry name" value="Ras-like_GEF"/>
</dbReference>
<dbReference type="GO" id="GO:0046982">
    <property type="term" value="F:protein heterodimerization activity"/>
    <property type="evidence" value="ECO:0007669"/>
    <property type="project" value="InterPro"/>
</dbReference>
<dbReference type="EnsemblMetazoa" id="ENSAATROPT016555">
    <property type="protein sequence ID" value="ENSAATROPP014552"/>
    <property type="gene ID" value="ENSAATROPG013549"/>
</dbReference>
<dbReference type="PANTHER" id="PTHR23113:SF363">
    <property type="entry name" value="PROTEIN SON OF SEVENLESS"/>
    <property type="match status" value="1"/>
</dbReference>
<dbReference type="SMART" id="SM00325">
    <property type="entry name" value="RhoGEF"/>
    <property type="match status" value="1"/>
</dbReference>
<dbReference type="GO" id="GO:0003677">
    <property type="term" value="F:DNA binding"/>
    <property type="evidence" value="ECO:0007669"/>
    <property type="project" value="InterPro"/>
</dbReference>
<evidence type="ECO:0000256" key="2">
    <source>
        <dbReference type="PROSITE-ProRule" id="PRU00168"/>
    </source>
</evidence>
<dbReference type="GO" id="GO:0005886">
    <property type="term" value="C:plasma membrane"/>
    <property type="evidence" value="ECO:0007669"/>
    <property type="project" value="TreeGrafter"/>
</dbReference>
<feature type="compositionally biased region" description="Low complexity" evidence="3">
    <location>
        <begin position="1045"/>
        <end position="1054"/>
    </location>
</feature>
<dbReference type="CDD" id="cd00160">
    <property type="entry name" value="RhoGEF"/>
    <property type="match status" value="1"/>
</dbReference>
<dbReference type="PROSITE" id="PS00720">
    <property type="entry name" value="RASGEF"/>
    <property type="match status" value="1"/>
</dbReference>
<dbReference type="SUPFAM" id="SSF48065">
    <property type="entry name" value="DBL homology domain (DH-domain)"/>
    <property type="match status" value="1"/>
</dbReference>
<protein>
    <recommendedName>
        <fullName evidence="10">Guanine nucleotide exchange factor for ras-like small gtpase</fullName>
    </recommendedName>
</protein>
<name>A0AAG5DT87_ANOAO</name>
<dbReference type="SMART" id="SM00147">
    <property type="entry name" value="RasGEF"/>
    <property type="match status" value="1"/>
</dbReference>
<dbReference type="PROSITE" id="PS50010">
    <property type="entry name" value="DH_2"/>
    <property type="match status" value="1"/>
</dbReference>
<feature type="compositionally biased region" description="Low complexity" evidence="3">
    <location>
        <begin position="1827"/>
        <end position="1838"/>
    </location>
</feature>
<dbReference type="Pfam" id="PF00617">
    <property type="entry name" value="RasGEF"/>
    <property type="match status" value="1"/>
</dbReference>
<dbReference type="InterPro" id="IPR019804">
    <property type="entry name" value="Ras_G-nucl-exch_fac_CS"/>
</dbReference>
<dbReference type="InterPro" id="IPR011993">
    <property type="entry name" value="PH-like_dom_sf"/>
</dbReference>
<dbReference type="Pfam" id="PF22697">
    <property type="entry name" value="SOS1_NGEF_PH"/>
    <property type="match status" value="1"/>
</dbReference>
<evidence type="ECO:0000259" key="5">
    <source>
        <dbReference type="PROSITE" id="PS50009"/>
    </source>
</evidence>
<evidence type="ECO:0000313" key="8">
    <source>
        <dbReference type="EnsemblMetazoa" id="ENSAATROPP014552"/>
    </source>
</evidence>
<feature type="compositionally biased region" description="Low complexity" evidence="3">
    <location>
        <begin position="1118"/>
        <end position="1149"/>
    </location>
</feature>
<feature type="region of interest" description="Disordered" evidence="3">
    <location>
        <begin position="1461"/>
        <end position="1527"/>
    </location>
</feature>
<dbReference type="CDD" id="cd01261">
    <property type="entry name" value="PH_SOS"/>
    <property type="match status" value="1"/>
</dbReference>
<dbReference type="InterPro" id="IPR001849">
    <property type="entry name" value="PH_domain"/>
</dbReference>
<dbReference type="PROSITE" id="PS50009">
    <property type="entry name" value="RASGEF_CAT"/>
    <property type="match status" value="1"/>
</dbReference>
<dbReference type="GO" id="GO:0030527">
    <property type="term" value="F:structural constituent of chromatin"/>
    <property type="evidence" value="ECO:0007669"/>
    <property type="project" value="InterPro"/>
</dbReference>
<dbReference type="SMART" id="SM00233">
    <property type="entry name" value="PH"/>
    <property type="match status" value="1"/>
</dbReference>
<dbReference type="SUPFAM" id="SSF48366">
    <property type="entry name" value="Ras GEF"/>
    <property type="match status" value="1"/>
</dbReference>
<dbReference type="Gene3D" id="2.30.29.30">
    <property type="entry name" value="Pleckstrin-homology domain (PH domain)/Phosphotyrosine-binding domain (PTB)"/>
    <property type="match status" value="1"/>
</dbReference>
<feature type="compositionally biased region" description="Polar residues" evidence="3">
    <location>
        <begin position="1891"/>
        <end position="1908"/>
    </location>
</feature>
<evidence type="ECO:0008006" key="10">
    <source>
        <dbReference type="Google" id="ProtNLM"/>
    </source>
</evidence>
<feature type="region of interest" description="Disordered" evidence="3">
    <location>
        <begin position="1118"/>
        <end position="1217"/>
    </location>
</feature>
<feature type="compositionally biased region" description="Polar residues" evidence="3">
    <location>
        <begin position="1063"/>
        <end position="1077"/>
    </location>
</feature>
<feature type="compositionally biased region" description="Low complexity" evidence="3">
    <location>
        <begin position="1738"/>
        <end position="1754"/>
    </location>
</feature>
<keyword evidence="9" id="KW-1185">Reference proteome</keyword>
<dbReference type="GO" id="GO:0007265">
    <property type="term" value="P:Ras protein signal transduction"/>
    <property type="evidence" value="ECO:0007669"/>
    <property type="project" value="TreeGrafter"/>
</dbReference>
<dbReference type="InterPro" id="IPR035899">
    <property type="entry name" value="DBL_dom_sf"/>
</dbReference>
<proteinExistence type="predicted"/>
<organism evidence="8 9">
    <name type="scientific">Anopheles atroparvus</name>
    <name type="common">European mosquito</name>
    <dbReference type="NCBI Taxonomy" id="41427"/>
    <lineage>
        <taxon>Eukaryota</taxon>
        <taxon>Metazoa</taxon>
        <taxon>Ecdysozoa</taxon>
        <taxon>Arthropoda</taxon>
        <taxon>Hexapoda</taxon>
        <taxon>Insecta</taxon>
        <taxon>Pterygota</taxon>
        <taxon>Neoptera</taxon>
        <taxon>Endopterygota</taxon>
        <taxon>Diptera</taxon>
        <taxon>Nematocera</taxon>
        <taxon>Culicoidea</taxon>
        <taxon>Culicidae</taxon>
        <taxon>Anophelinae</taxon>
        <taxon>Anopheles</taxon>
    </lineage>
</organism>
<dbReference type="Gene3D" id="1.20.900.10">
    <property type="entry name" value="Dbl homology (DH) domain"/>
    <property type="match status" value="1"/>
</dbReference>
<dbReference type="InterPro" id="IPR000219">
    <property type="entry name" value="DH_dom"/>
</dbReference>
<dbReference type="InterPro" id="IPR036964">
    <property type="entry name" value="RASGEF_cat_dom_sf"/>
</dbReference>
<reference evidence="8" key="1">
    <citation type="submission" date="2024-04" db="UniProtKB">
        <authorList>
            <consortium name="EnsemblMetazoa"/>
        </authorList>
    </citation>
    <scope>IDENTIFICATION</scope>
    <source>
        <strain evidence="8">EBRO</strain>
    </source>
</reference>
<dbReference type="SUPFAM" id="SSF47113">
    <property type="entry name" value="Histone-fold"/>
    <property type="match status" value="1"/>
</dbReference>
<keyword evidence="1 2" id="KW-0344">Guanine-nucleotide releasing factor</keyword>
<feature type="domain" description="N-terminal Ras-GEF" evidence="7">
    <location>
        <begin position="592"/>
        <end position="743"/>
    </location>
</feature>
<evidence type="ECO:0000256" key="1">
    <source>
        <dbReference type="ARBA" id="ARBA00022658"/>
    </source>
</evidence>
<dbReference type="CDD" id="cd22914">
    <property type="entry name" value="HFD_SOS1_rpt1"/>
    <property type="match status" value="1"/>
</dbReference>
<feature type="domain" description="PH" evidence="4">
    <location>
        <begin position="440"/>
        <end position="543"/>
    </location>
</feature>
<evidence type="ECO:0000313" key="9">
    <source>
        <dbReference type="Proteomes" id="UP000075880"/>
    </source>
</evidence>
<feature type="compositionally biased region" description="Gly residues" evidence="3">
    <location>
        <begin position="1575"/>
        <end position="1584"/>
    </location>
</feature>
<dbReference type="PANTHER" id="PTHR23113">
    <property type="entry name" value="GUANINE NUCLEOTIDE EXCHANGE FACTOR"/>
    <property type="match status" value="1"/>
</dbReference>
<dbReference type="InterPro" id="IPR023578">
    <property type="entry name" value="Ras_GEF_dom_sf"/>
</dbReference>
<dbReference type="InterPro" id="IPR002119">
    <property type="entry name" value="Histone_H2A"/>
</dbReference>
<dbReference type="InterPro" id="IPR000651">
    <property type="entry name" value="Ras-like_Gua-exchang_fac_N"/>
</dbReference>
<dbReference type="Pfam" id="PF00618">
    <property type="entry name" value="RasGEF_N"/>
    <property type="match status" value="1"/>
</dbReference>
<evidence type="ECO:0000259" key="6">
    <source>
        <dbReference type="PROSITE" id="PS50010"/>
    </source>
</evidence>
<dbReference type="InterPro" id="IPR001895">
    <property type="entry name" value="RASGEF_cat_dom"/>
</dbReference>
<accession>A0AAG5DT87</accession>
<dbReference type="Gene3D" id="1.10.20.10">
    <property type="entry name" value="Histone, subunit A"/>
    <property type="match status" value="1"/>
</dbReference>
<dbReference type="Proteomes" id="UP000075880">
    <property type="component" value="Unassembled WGS sequence"/>
</dbReference>
<feature type="region of interest" description="Disordered" evidence="3">
    <location>
        <begin position="1822"/>
        <end position="1908"/>
    </location>
</feature>
<feature type="compositionally biased region" description="Polar residues" evidence="3">
    <location>
        <begin position="1627"/>
        <end position="1636"/>
    </location>
</feature>
<feature type="compositionally biased region" description="Pro residues" evidence="3">
    <location>
        <begin position="1642"/>
        <end position="1656"/>
    </location>
</feature>
<feature type="region of interest" description="Disordered" evidence="3">
    <location>
        <begin position="1035"/>
        <end position="1087"/>
    </location>
</feature>
<dbReference type="Pfam" id="PF00621">
    <property type="entry name" value="RhoGEF"/>
    <property type="match status" value="1"/>
</dbReference>
<dbReference type="SMART" id="SM00229">
    <property type="entry name" value="RasGEFN"/>
    <property type="match status" value="1"/>
</dbReference>
<dbReference type="FunFam" id="1.10.20.10:FF:000029">
    <property type="entry name" value="son of sevenless homolog 1 isoform X1"/>
    <property type="match status" value="1"/>
</dbReference>
<feature type="compositionally biased region" description="Low complexity" evidence="3">
    <location>
        <begin position="1392"/>
        <end position="1417"/>
    </location>
</feature>
<dbReference type="PRINTS" id="PR00620">
    <property type="entry name" value="HISTONEH2A"/>
</dbReference>
<feature type="compositionally biased region" description="Basic residues" evidence="3">
    <location>
        <begin position="1189"/>
        <end position="1214"/>
    </location>
</feature>
<evidence type="ECO:0000259" key="7">
    <source>
        <dbReference type="PROSITE" id="PS50212"/>
    </source>
</evidence>
<dbReference type="Gene3D" id="1.10.840.10">
    <property type="entry name" value="Ras guanine-nucleotide exchange factors catalytic domain"/>
    <property type="match status" value="1"/>
</dbReference>
<feature type="domain" description="Ras-GEF" evidence="5">
    <location>
        <begin position="781"/>
        <end position="1018"/>
    </location>
</feature>
<feature type="compositionally biased region" description="Low complexity" evidence="3">
    <location>
        <begin position="1486"/>
        <end position="1500"/>
    </location>
</feature>
<dbReference type="CDD" id="cd06224">
    <property type="entry name" value="REM"/>
    <property type="match status" value="1"/>
</dbReference>
<evidence type="ECO:0000256" key="3">
    <source>
        <dbReference type="SAM" id="MobiDB-lite"/>
    </source>
</evidence>